<organism evidence="1 2">
    <name type="scientific">Streptacidiphilus jiangxiensis</name>
    <dbReference type="NCBI Taxonomy" id="235985"/>
    <lineage>
        <taxon>Bacteria</taxon>
        <taxon>Bacillati</taxon>
        <taxon>Actinomycetota</taxon>
        <taxon>Actinomycetes</taxon>
        <taxon>Kitasatosporales</taxon>
        <taxon>Streptomycetaceae</taxon>
        <taxon>Streptacidiphilus</taxon>
    </lineage>
</organism>
<dbReference type="eggNOG" id="COG3545">
    <property type="taxonomic scope" value="Bacteria"/>
</dbReference>
<proteinExistence type="predicted"/>
<accession>A0A1H7YYL3</accession>
<evidence type="ECO:0008006" key="3">
    <source>
        <dbReference type="Google" id="ProtNLM"/>
    </source>
</evidence>
<dbReference type="Gene3D" id="3.40.50.1820">
    <property type="entry name" value="alpha/beta hydrolase"/>
    <property type="match status" value="1"/>
</dbReference>
<name>A0A1H7YYL3_STRJI</name>
<gene>
    <name evidence="1" type="ORF">SAMN05414137_13154</name>
</gene>
<dbReference type="SUPFAM" id="SSF53474">
    <property type="entry name" value="alpha/beta-Hydrolases"/>
    <property type="match status" value="1"/>
</dbReference>
<dbReference type="STRING" id="235985.SAMN05414137_13154"/>
<dbReference type="EMBL" id="FOAZ01000031">
    <property type="protein sequence ID" value="SEM51001.1"/>
    <property type="molecule type" value="Genomic_DNA"/>
</dbReference>
<dbReference type="InterPro" id="IPR010662">
    <property type="entry name" value="RBBP9/YdeN"/>
</dbReference>
<sequence>MTTSRVPSHPVSDGDVAGADDTTVIIVPGLRDHVAEHWQTHLAEALASAGRQVRTLAPADADDRFSCAARVAALDEAVTSAPGPVVLVAHSAGVLITVHWATVHRAGLDRTDDKVRGALLATPPDLDQPMHPPHPSKEVLETNGWFPVPREPLPFPSLVVASSDDPLAGLDRVRDLARGWGSRVVEVGAVGHLNPASGYGPWPRAEEFLRELV</sequence>
<protein>
    <recommendedName>
        <fullName evidence="3">Alpha/beta hydrolase family protein</fullName>
    </recommendedName>
</protein>
<reference evidence="2" key="1">
    <citation type="submission" date="2016-10" db="EMBL/GenBank/DDBJ databases">
        <authorList>
            <person name="Varghese N."/>
        </authorList>
    </citation>
    <scope>NUCLEOTIDE SEQUENCE [LARGE SCALE GENOMIC DNA]</scope>
    <source>
        <strain evidence="2">DSM 45096 / BCRC 16803 / CGMCC 4.1857 / CIP 109030 / JCM 12277 / KCTC 19219 / NBRC 100920 / 33214</strain>
    </source>
</reference>
<dbReference type="Pfam" id="PF06821">
    <property type="entry name" value="Ser_hydrolase"/>
    <property type="match status" value="1"/>
</dbReference>
<keyword evidence="2" id="KW-1185">Reference proteome</keyword>
<dbReference type="InterPro" id="IPR029058">
    <property type="entry name" value="AB_hydrolase_fold"/>
</dbReference>
<evidence type="ECO:0000313" key="1">
    <source>
        <dbReference type="EMBL" id="SEM51001.1"/>
    </source>
</evidence>
<dbReference type="Proteomes" id="UP000183015">
    <property type="component" value="Unassembled WGS sequence"/>
</dbReference>
<dbReference type="RefSeq" id="WP_236656282.1">
    <property type="nucleotide sequence ID" value="NZ_BBPN01000026.1"/>
</dbReference>
<dbReference type="GO" id="GO:0016787">
    <property type="term" value="F:hydrolase activity"/>
    <property type="evidence" value="ECO:0007669"/>
    <property type="project" value="InterPro"/>
</dbReference>
<evidence type="ECO:0000313" key="2">
    <source>
        <dbReference type="Proteomes" id="UP000183015"/>
    </source>
</evidence>
<dbReference type="AlphaFoldDB" id="A0A1H7YYL3"/>